<reference evidence="8 9" key="1">
    <citation type="submission" date="2024-10" db="EMBL/GenBank/DDBJ databases">
        <title>Updated reference genomes for cyclostephanoid diatoms.</title>
        <authorList>
            <person name="Roberts W.R."/>
            <person name="Alverson A.J."/>
        </authorList>
    </citation>
    <scope>NUCLEOTIDE SEQUENCE [LARGE SCALE GENOMIC DNA]</scope>
    <source>
        <strain evidence="8 9">AJA232-27</strain>
    </source>
</reference>
<accession>A0ABD3M8L8</accession>
<evidence type="ECO:0000256" key="2">
    <source>
        <dbReference type="ARBA" id="ARBA00022692"/>
    </source>
</evidence>
<feature type="region of interest" description="Disordered" evidence="6">
    <location>
        <begin position="771"/>
        <end position="837"/>
    </location>
</feature>
<feature type="transmembrane region" description="Helical" evidence="7">
    <location>
        <begin position="281"/>
        <end position="300"/>
    </location>
</feature>
<sequence length="856" mass="96318">MVRRRYYGSADNNNNEEEGEQQHLLLDTAYCDHYNNVDDDDIGSANNNNNNNHHHRLASTTGTGNNSKRNNINSQRRCCSPSPLMVIIIILLLTIIAVCFSYMQLQQQLTSLSSQLQSATINISHLDMDLTWEQEQLHLMNDTLANHSKVISRFANSVSNSDVLAKLQELELESKEREERVVQEMNNTKQEIRGVLITTKREIDETVSNATNNINTQVLSVQSTLSSYIRTTQDQFSTENSFMVYQLAGTFTILGCLISMWHMTSHLRNFRQPVVQRKILAILWMCPIYSITSWLSLVLPQFEGYLAILKDMYEAYVIYQFLSFCISVLGKGDRNAVVEMLARHADHLTTPVPRWCMNCCVWCCCCSSSRSTRWSHKNTTTTTSTSGGGDAGDEEEEEKKQLADGVLLQCQICAMQFVFLRPLLTATLFILKKVNYHGPMFGRMDIHQLFHYGDGDNDVNDNFGEVEEEDGSGGGGMFDYRSPQFYIVILENVSVFLAFSGLLNFYHAVQDDLSWCRPFPKFLCIKGVVFMTFWQGIAISALATTTDLLSKGGEAMSTGDGDDEEQVETWAKQIQNFLICLEMLGFSIAHFYCFPVEEWEEGYRPVEDKSKFGDNMALGDFLHDLKHILRHNKRKQRMTKERNSLDPKSDDSISTVLEEDDEDEEALERTESNDDGLQSLLENFLENSGGDQGTSSAIIAKHRTNRLVSDKCQGSNSIMPRAAHRNRNILESLNASNAPVELRQATALLLQSSLLDESTARLLTSDILNQPLEGVGGTIDNETTSDEGEEVEHQKVETTNSDLEDPQQQSLEKDGGSCEEATTNNASTSLPPVTSVDEILRPSIFTMHSMSPSSDH</sequence>
<dbReference type="SMART" id="SM01417">
    <property type="entry name" value="Solute_trans_a"/>
    <property type="match status" value="1"/>
</dbReference>
<feature type="transmembrane region" description="Helical" evidence="7">
    <location>
        <begin position="528"/>
        <end position="549"/>
    </location>
</feature>
<evidence type="ECO:0000256" key="4">
    <source>
        <dbReference type="ARBA" id="ARBA00023136"/>
    </source>
</evidence>
<evidence type="ECO:0000313" key="8">
    <source>
        <dbReference type="EMBL" id="KAL3760093.1"/>
    </source>
</evidence>
<gene>
    <name evidence="8" type="ORF">ACHAWU_004251</name>
</gene>
<evidence type="ECO:0000313" key="9">
    <source>
        <dbReference type="Proteomes" id="UP001530293"/>
    </source>
</evidence>
<dbReference type="Pfam" id="PF03619">
    <property type="entry name" value="Solute_trans_a"/>
    <property type="match status" value="2"/>
</dbReference>
<evidence type="ECO:0000256" key="3">
    <source>
        <dbReference type="ARBA" id="ARBA00022989"/>
    </source>
</evidence>
<name>A0ABD3M8L8_9STRA</name>
<dbReference type="EMBL" id="JALLBG020000193">
    <property type="protein sequence ID" value="KAL3760093.1"/>
    <property type="molecule type" value="Genomic_DNA"/>
</dbReference>
<evidence type="ECO:0008006" key="10">
    <source>
        <dbReference type="Google" id="ProtNLM"/>
    </source>
</evidence>
<evidence type="ECO:0000256" key="7">
    <source>
        <dbReference type="SAM" id="Phobius"/>
    </source>
</evidence>
<feature type="transmembrane region" description="Helical" evidence="7">
    <location>
        <begin position="84"/>
        <end position="105"/>
    </location>
</feature>
<dbReference type="Proteomes" id="UP001530293">
    <property type="component" value="Unassembled WGS sequence"/>
</dbReference>
<feature type="compositionally biased region" description="Basic and acidic residues" evidence="6">
    <location>
        <begin position="638"/>
        <end position="651"/>
    </location>
</feature>
<keyword evidence="5" id="KW-0175">Coiled coil</keyword>
<keyword evidence="2 7" id="KW-0812">Transmembrane</keyword>
<feature type="coiled-coil region" evidence="5">
    <location>
        <begin position="160"/>
        <end position="187"/>
    </location>
</feature>
<feature type="transmembrane region" description="Helical" evidence="7">
    <location>
        <begin position="485"/>
        <end position="508"/>
    </location>
</feature>
<proteinExistence type="predicted"/>
<comment type="subcellular location">
    <subcellularLocation>
        <location evidence="1">Membrane</location>
        <topology evidence="1">Multi-pass membrane protein</topology>
    </subcellularLocation>
</comment>
<comment type="caution">
    <text evidence="8">The sequence shown here is derived from an EMBL/GenBank/DDBJ whole genome shotgun (WGS) entry which is preliminary data.</text>
</comment>
<evidence type="ECO:0000256" key="5">
    <source>
        <dbReference type="SAM" id="Coils"/>
    </source>
</evidence>
<keyword evidence="4 7" id="KW-0472">Membrane</keyword>
<dbReference type="AlphaFoldDB" id="A0ABD3M8L8"/>
<dbReference type="InterPro" id="IPR005178">
    <property type="entry name" value="Ostalpha/TMEM184C"/>
</dbReference>
<feature type="region of interest" description="Disordered" evidence="6">
    <location>
        <begin position="633"/>
        <end position="673"/>
    </location>
</feature>
<evidence type="ECO:0000256" key="1">
    <source>
        <dbReference type="ARBA" id="ARBA00004141"/>
    </source>
</evidence>
<feature type="region of interest" description="Disordered" evidence="6">
    <location>
        <begin position="41"/>
        <end position="74"/>
    </location>
</feature>
<feature type="compositionally biased region" description="Polar residues" evidence="6">
    <location>
        <begin position="820"/>
        <end position="832"/>
    </location>
</feature>
<feature type="region of interest" description="Disordered" evidence="6">
    <location>
        <begin position="371"/>
        <end position="396"/>
    </location>
</feature>
<protein>
    <recommendedName>
        <fullName evidence="10">Transmembrane protein</fullName>
    </recommendedName>
</protein>
<feature type="compositionally biased region" description="Polar residues" evidence="6">
    <location>
        <begin position="797"/>
        <end position="810"/>
    </location>
</feature>
<feature type="compositionally biased region" description="Polar residues" evidence="6">
    <location>
        <begin position="58"/>
        <end position="74"/>
    </location>
</feature>
<dbReference type="GO" id="GO:0016020">
    <property type="term" value="C:membrane"/>
    <property type="evidence" value="ECO:0007669"/>
    <property type="project" value="UniProtKB-SubCell"/>
</dbReference>
<keyword evidence="9" id="KW-1185">Reference proteome</keyword>
<organism evidence="8 9">
    <name type="scientific">Discostella pseudostelligera</name>
    <dbReference type="NCBI Taxonomy" id="259834"/>
    <lineage>
        <taxon>Eukaryota</taxon>
        <taxon>Sar</taxon>
        <taxon>Stramenopiles</taxon>
        <taxon>Ochrophyta</taxon>
        <taxon>Bacillariophyta</taxon>
        <taxon>Coscinodiscophyceae</taxon>
        <taxon>Thalassiosirophycidae</taxon>
        <taxon>Stephanodiscales</taxon>
        <taxon>Stephanodiscaceae</taxon>
        <taxon>Discostella</taxon>
    </lineage>
</organism>
<feature type="compositionally biased region" description="Acidic residues" evidence="6">
    <location>
        <begin position="657"/>
        <end position="666"/>
    </location>
</feature>
<feature type="transmembrane region" description="Helical" evidence="7">
    <location>
        <begin position="242"/>
        <end position="261"/>
    </location>
</feature>
<evidence type="ECO:0000256" key="6">
    <source>
        <dbReference type="SAM" id="MobiDB-lite"/>
    </source>
</evidence>
<keyword evidence="3 7" id="KW-1133">Transmembrane helix</keyword>
<dbReference type="PANTHER" id="PTHR23423">
    <property type="entry name" value="ORGANIC SOLUTE TRANSPORTER-RELATED"/>
    <property type="match status" value="1"/>
</dbReference>